<feature type="transmembrane region" description="Helical" evidence="1">
    <location>
        <begin position="32"/>
        <end position="49"/>
    </location>
</feature>
<comment type="caution">
    <text evidence="2">The sequence shown here is derived from an EMBL/GenBank/DDBJ whole genome shotgun (WGS) entry which is preliminary data.</text>
</comment>
<gene>
    <name evidence="2" type="ORF">GUJ93_ZPchr0013g34530</name>
</gene>
<protein>
    <submittedName>
        <fullName evidence="2">Uncharacterized protein</fullName>
    </submittedName>
</protein>
<sequence>MVFIAVARSVQRVPVSGVVHVFIAIARSAQRVLPSGIVHVFIVIARSVQHVPALGIVRATVFIAVACCMIVARVLQRQPATSTRVFKLARQQSARFSFRSAPRLWIRLIVHIMVGSPMYTLLL</sequence>
<name>A0A8J5WVN0_ZIZPA</name>
<proteinExistence type="predicted"/>
<dbReference type="EMBL" id="JAAALK010000079">
    <property type="protein sequence ID" value="KAG8095747.1"/>
    <property type="molecule type" value="Genomic_DNA"/>
</dbReference>
<evidence type="ECO:0000313" key="2">
    <source>
        <dbReference type="EMBL" id="KAG8095747.1"/>
    </source>
</evidence>
<feature type="transmembrane region" description="Helical" evidence="1">
    <location>
        <begin position="104"/>
        <end position="122"/>
    </location>
</feature>
<evidence type="ECO:0000256" key="1">
    <source>
        <dbReference type="SAM" id="Phobius"/>
    </source>
</evidence>
<keyword evidence="1" id="KW-0472">Membrane</keyword>
<keyword evidence="3" id="KW-1185">Reference proteome</keyword>
<keyword evidence="1" id="KW-0812">Transmembrane</keyword>
<reference evidence="2" key="2">
    <citation type="submission" date="2021-02" db="EMBL/GenBank/DDBJ databases">
        <authorList>
            <person name="Kimball J.A."/>
            <person name="Haas M.W."/>
            <person name="Macchietto M."/>
            <person name="Kono T."/>
            <person name="Duquette J."/>
            <person name="Shao M."/>
        </authorList>
    </citation>
    <scope>NUCLEOTIDE SEQUENCE</scope>
    <source>
        <tissue evidence="2">Fresh leaf tissue</tissue>
    </source>
</reference>
<dbReference type="AlphaFoldDB" id="A0A8J5WVN0"/>
<dbReference type="Proteomes" id="UP000729402">
    <property type="component" value="Unassembled WGS sequence"/>
</dbReference>
<feature type="transmembrane region" description="Helical" evidence="1">
    <location>
        <begin position="55"/>
        <end position="75"/>
    </location>
</feature>
<reference evidence="2" key="1">
    <citation type="journal article" date="2021" name="bioRxiv">
        <title>Whole Genome Assembly and Annotation of Northern Wild Rice, Zizania palustris L., Supports a Whole Genome Duplication in the Zizania Genus.</title>
        <authorList>
            <person name="Haas M."/>
            <person name="Kono T."/>
            <person name="Macchietto M."/>
            <person name="Millas R."/>
            <person name="McGilp L."/>
            <person name="Shao M."/>
            <person name="Duquette J."/>
            <person name="Hirsch C.N."/>
            <person name="Kimball J."/>
        </authorList>
    </citation>
    <scope>NUCLEOTIDE SEQUENCE</scope>
    <source>
        <tissue evidence="2">Fresh leaf tissue</tissue>
    </source>
</reference>
<organism evidence="2 3">
    <name type="scientific">Zizania palustris</name>
    <name type="common">Northern wild rice</name>
    <dbReference type="NCBI Taxonomy" id="103762"/>
    <lineage>
        <taxon>Eukaryota</taxon>
        <taxon>Viridiplantae</taxon>
        <taxon>Streptophyta</taxon>
        <taxon>Embryophyta</taxon>
        <taxon>Tracheophyta</taxon>
        <taxon>Spermatophyta</taxon>
        <taxon>Magnoliopsida</taxon>
        <taxon>Liliopsida</taxon>
        <taxon>Poales</taxon>
        <taxon>Poaceae</taxon>
        <taxon>BOP clade</taxon>
        <taxon>Oryzoideae</taxon>
        <taxon>Oryzeae</taxon>
        <taxon>Zizaniinae</taxon>
        <taxon>Zizania</taxon>
    </lineage>
</organism>
<accession>A0A8J5WVN0</accession>
<keyword evidence="1" id="KW-1133">Transmembrane helix</keyword>
<evidence type="ECO:0000313" key="3">
    <source>
        <dbReference type="Proteomes" id="UP000729402"/>
    </source>
</evidence>